<proteinExistence type="predicted"/>
<evidence type="ECO:0000313" key="5">
    <source>
        <dbReference type="Proteomes" id="UP000481861"/>
    </source>
</evidence>
<dbReference type="InterPro" id="IPR056884">
    <property type="entry name" value="NPHP3-like_N"/>
</dbReference>
<dbReference type="SUPFAM" id="SSF52540">
    <property type="entry name" value="P-loop containing nucleoside triphosphate hydrolases"/>
    <property type="match status" value="1"/>
</dbReference>
<dbReference type="OrthoDB" id="7464126at2759"/>
<evidence type="ECO:0000259" key="3">
    <source>
        <dbReference type="Pfam" id="PF24883"/>
    </source>
</evidence>
<reference evidence="4 5" key="1">
    <citation type="submission" date="2020-01" db="EMBL/GenBank/DDBJ databases">
        <authorList>
            <consortium name="DOE Joint Genome Institute"/>
            <person name="Haridas S."/>
            <person name="Albert R."/>
            <person name="Binder M."/>
            <person name="Bloem J."/>
            <person name="Labutti K."/>
            <person name="Salamov A."/>
            <person name="Andreopoulos B."/>
            <person name="Baker S.E."/>
            <person name="Barry K."/>
            <person name="Bills G."/>
            <person name="Bluhm B.H."/>
            <person name="Cannon C."/>
            <person name="Castanera R."/>
            <person name="Culley D.E."/>
            <person name="Daum C."/>
            <person name="Ezra D."/>
            <person name="Gonzalez J.B."/>
            <person name="Henrissat B."/>
            <person name="Kuo A."/>
            <person name="Liang C."/>
            <person name="Lipzen A."/>
            <person name="Lutzoni F."/>
            <person name="Magnuson J."/>
            <person name="Mondo S."/>
            <person name="Nolan M."/>
            <person name="Ohm R."/>
            <person name="Pangilinan J."/>
            <person name="Park H.-J.H."/>
            <person name="Ramirez L."/>
            <person name="Alfaro M."/>
            <person name="Sun H."/>
            <person name="Tritt A."/>
            <person name="Yoshinaga Y."/>
            <person name="Zwiers L.-H.L."/>
            <person name="Turgeon B.G."/>
            <person name="Goodwin S.B."/>
            <person name="Spatafora J.W."/>
            <person name="Crous P.W."/>
            <person name="Grigoriev I.V."/>
        </authorList>
    </citation>
    <scope>NUCLEOTIDE SEQUENCE [LARGE SCALE GENOMIC DNA]</scope>
    <source>
        <strain evidence="4 5">CBS 611.86</strain>
    </source>
</reference>
<keyword evidence="1" id="KW-0677">Repeat</keyword>
<feature type="domain" description="DUF7708" evidence="2">
    <location>
        <begin position="69"/>
        <end position="208"/>
    </location>
</feature>
<dbReference type="Pfam" id="PF24883">
    <property type="entry name" value="NPHP3_N"/>
    <property type="match status" value="1"/>
</dbReference>
<evidence type="ECO:0000313" key="4">
    <source>
        <dbReference type="EMBL" id="KAF2868791.1"/>
    </source>
</evidence>
<sequence length="940" mass="107033">MPQLAPAVSTLARQTMRMAFEDLERTMTPADARDSRTTTLQQVRAAALQIESQLAAQQKLRNMRRLTPLLNGLEHYANVVDVLCNGTPFLSWIWSPITLILRIASEYIEAFEEIMKGYRKIAESLGRFEILSDAFIADADFQQTLAVFYADILQFHKYAYRFVRRSGWKLLFITSWGRFQRRFDTILEDMNRHGTLIDQEANARNIAEARQMRHDIRNWREESLDQVKRDEEELASTQYRAIMSWLKIDDTEQLSIFETIWQEGTKYPGTCDWILKTQKLKSWLQRKQDTPFIWLQGNPGSGKSVISTQLVNFIQASNSRVIRHFCTYSYASSTKYDCILRSLLLQLLRTNGELVAHVYRECVLTRRSPTISTLEQLLHSLISTLSDEPRENEYIWIILDGVDECETEKQSRLVSLMNQVTGKSSSHGGTVCKVLISSRSSPLMDRCLRKKQVVSLSDEVVRVEKAIQAYASQRLRSLHERFRQLELETEDIDEIEQIIAKKAHGMFLYARLVLDYISTNIFYSGDELKESINQLPQTLADFYHKILTQILSHLDLRSVDRVRSILGWIAFSKRPLKKLEFLSALTFSSGDATVGRLAPRFLQSCQNGVAITQHEALREHGLATVTCLLAGLQVFNAAYNEQTRLLRLVKGVHGFHIYATEYWTEYLLNEGATSGGLDPTSSLCTLATQLTSKLEGTVSSTALTHIKDNAATLDERLKYLHNHEILRRHVECALLSRSRKRLESEVLLNDKQGIKRAKPASTSSILDGISVMLEVYQQAVEYLLNQDSCPGASAEELDCFKSQFRASAYTCRLRSCPRATVGFETERLRQEHEVAHTGGFRCSFPTCQYPPLKSSQALQMHVDKYHNPKPWLYRQTSDASVATLMMTATRFCANSATRGNISCATTSLPRACQRFTNVSTASQGLWMLKGLFKNNSVAAS</sequence>
<feature type="domain" description="Nephrocystin 3-like N-terminal" evidence="3">
    <location>
        <begin position="269"/>
        <end position="439"/>
    </location>
</feature>
<evidence type="ECO:0000259" key="2">
    <source>
        <dbReference type="Pfam" id="PF24809"/>
    </source>
</evidence>
<dbReference type="PANTHER" id="PTHR10039">
    <property type="entry name" value="AMELOGENIN"/>
    <property type="match status" value="1"/>
</dbReference>
<dbReference type="AlphaFoldDB" id="A0A7C8I5P3"/>
<accession>A0A7C8I5P3</accession>
<dbReference type="Gene3D" id="3.40.50.300">
    <property type="entry name" value="P-loop containing nucleotide triphosphate hydrolases"/>
    <property type="match status" value="1"/>
</dbReference>
<keyword evidence="5" id="KW-1185">Reference proteome</keyword>
<gene>
    <name evidence="4" type="ORF">BDV95DRAFT_630472</name>
</gene>
<dbReference type="PANTHER" id="PTHR10039:SF14">
    <property type="entry name" value="NACHT DOMAIN-CONTAINING PROTEIN"/>
    <property type="match status" value="1"/>
</dbReference>
<dbReference type="Pfam" id="PF24809">
    <property type="entry name" value="DUF7708"/>
    <property type="match status" value="1"/>
</dbReference>
<evidence type="ECO:0000256" key="1">
    <source>
        <dbReference type="ARBA" id="ARBA00022737"/>
    </source>
</evidence>
<comment type="caution">
    <text evidence="4">The sequence shown here is derived from an EMBL/GenBank/DDBJ whole genome shotgun (WGS) entry which is preliminary data.</text>
</comment>
<dbReference type="EMBL" id="JAADJZ010000018">
    <property type="protein sequence ID" value="KAF2868791.1"/>
    <property type="molecule type" value="Genomic_DNA"/>
</dbReference>
<organism evidence="4 5">
    <name type="scientific">Massariosphaeria phaeospora</name>
    <dbReference type="NCBI Taxonomy" id="100035"/>
    <lineage>
        <taxon>Eukaryota</taxon>
        <taxon>Fungi</taxon>
        <taxon>Dikarya</taxon>
        <taxon>Ascomycota</taxon>
        <taxon>Pezizomycotina</taxon>
        <taxon>Dothideomycetes</taxon>
        <taxon>Pleosporomycetidae</taxon>
        <taxon>Pleosporales</taxon>
        <taxon>Pleosporales incertae sedis</taxon>
        <taxon>Massariosphaeria</taxon>
    </lineage>
</organism>
<protein>
    <submittedName>
        <fullName evidence="4">Uncharacterized protein</fullName>
    </submittedName>
</protein>
<name>A0A7C8I5P3_9PLEO</name>
<dbReference type="InterPro" id="IPR056125">
    <property type="entry name" value="DUF7708"/>
</dbReference>
<dbReference type="Proteomes" id="UP000481861">
    <property type="component" value="Unassembled WGS sequence"/>
</dbReference>
<dbReference type="InterPro" id="IPR027417">
    <property type="entry name" value="P-loop_NTPase"/>
</dbReference>